<sequence length="208" mass="22508">MLLAVESGFFSSSAFSYSKGLAIFFLGKHHSENQQDNKSKQQMRVLPLSHQAYHLVQDINRPLASSSVKSRARGCASFICFGRSSSRPEGPSLPRVEPVHQQDASQSDCAASSNDNNSRKVFLKSSLKRPPGNTNDDSLVQSVGGDIVEAQDGKANTIPSSTAKRKVQWTDTFGKELTEIKEFEPSEAGASDDESDGEGRHGCACAIQ</sequence>
<dbReference type="Proteomes" id="UP000017836">
    <property type="component" value="Unassembled WGS sequence"/>
</dbReference>
<name>W1P8G0_AMBTC</name>
<evidence type="ECO:0000256" key="1">
    <source>
        <dbReference type="SAM" id="MobiDB-lite"/>
    </source>
</evidence>
<dbReference type="HOGENOM" id="CLU_095141_0_0_1"/>
<dbReference type="PANTHER" id="PTHR33401">
    <property type="entry name" value="LIGHT-HARVESTING COMPLEX-LIKE PROTEIN OHP2, CHLOROPLASTIC"/>
    <property type="match status" value="1"/>
</dbReference>
<feature type="compositionally biased region" description="Low complexity" evidence="1">
    <location>
        <begin position="101"/>
        <end position="116"/>
    </location>
</feature>
<evidence type="ECO:0000313" key="3">
    <source>
        <dbReference type="Proteomes" id="UP000017836"/>
    </source>
</evidence>
<gene>
    <name evidence="2" type="ORF">AMTR_s00078p00179790</name>
</gene>
<reference evidence="3" key="1">
    <citation type="journal article" date="2013" name="Science">
        <title>The Amborella genome and the evolution of flowering plants.</title>
        <authorList>
            <consortium name="Amborella Genome Project"/>
        </authorList>
    </citation>
    <scope>NUCLEOTIDE SEQUENCE [LARGE SCALE GENOMIC DNA]</scope>
</reference>
<dbReference type="KEGG" id="atr:18432048"/>
<dbReference type="eggNOG" id="ENOG502RUXZ">
    <property type="taxonomic scope" value="Eukaryota"/>
</dbReference>
<feature type="region of interest" description="Disordered" evidence="1">
    <location>
        <begin position="86"/>
        <end position="116"/>
    </location>
</feature>
<protein>
    <submittedName>
        <fullName evidence="2">Uncharacterized protein</fullName>
    </submittedName>
</protein>
<feature type="region of interest" description="Disordered" evidence="1">
    <location>
        <begin position="178"/>
        <end position="208"/>
    </location>
</feature>
<evidence type="ECO:0000313" key="2">
    <source>
        <dbReference type="EMBL" id="ERN03896.1"/>
    </source>
</evidence>
<dbReference type="EMBL" id="KI394330">
    <property type="protein sequence ID" value="ERN03896.1"/>
    <property type="molecule type" value="Genomic_DNA"/>
</dbReference>
<dbReference type="AlphaFoldDB" id="W1P8G0"/>
<dbReference type="OMA" id="RYACAGD"/>
<dbReference type="Gramene" id="ERN03896">
    <property type="protein sequence ID" value="ERN03896"/>
    <property type="gene ID" value="AMTR_s00078p00179790"/>
</dbReference>
<organism evidence="2 3">
    <name type="scientific">Amborella trichopoda</name>
    <dbReference type="NCBI Taxonomy" id="13333"/>
    <lineage>
        <taxon>Eukaryota</taxon>
        <taxon>Viridiplantae</taxon>
        <taxon>Streptophyta</taxon>
        <taxon>Embryophyta</taxon>
        <taxon>Tracheophyta</taxon>
        <taxon>Spermatophyta</taxon>
        <taxon>Magnoliopsida</taxon>
        <taxon>Amborellales</taxon>
        <taxon>Amborellaceae</taxon>
        <taxon>Amborella</taxon>
    </lineage>
</organism>
<accession>W1P8G0</accession>
<dbReference type="OrthoDB" id="1875894at2759"/>
<proteinExistence type="predicted"/>
<keyword evidence="3" id="KW-1185">Reference proteome</keyword>
<dbReference type="PANTHER" id="PTHR33401:SF3">
    <property type="entry name" value="LOW AFFINITY POTASSIUM TRANSPORT SYSTEM PROTEIN"/>
    <property type="match status" value="1"/>
</dbReference>